<dbReference type="InterPro" id="IPR001647">
    <property type="entry name" value="HTH_TetR"/>
</dbReference>
<protein>
    <submittedName>
        <fullName evidence="4">TetR family transcriptional regulator</fullName>
    </submittedName>
</protein>
<evidence type="ECO:0000259" key="3">
    <source>
        <dbReference type="PROSITE" id="PS50977"/>
    </source>
</evidence>
<dbReference type="Gene3D" id="1.10.10.60">
    <property type="entry name" value="Homeodomain-like"/>
    <property type="match status" value="1"/>
</dbReference>
<dbReference type="SUPFAM" id="SSF48498">
    <property type="entry name" value="Tetracyclin repressor-like, C-terminal domain"/>
    <property type="match status" value="1"/>
</dbReference>
<dbReference type="RefSeq" id="WP_189459425.1">
    <property type="nucleotide sequence ID" value="NZ_BMYO01000003.1"/>
</dbReference>
<name>A0ABQ3GXW1_9NEIS</name>
<evidence type="ECO:0000313" key="5">
    <source>
        <dbReference type="Proteomes" id="UP000604737"/>
    </source>
</evidence>
<feature type="DNA-binding region" description="H-T-H motif" evidence="2">
    <location>
        <begin position="31"/>
        <end position="50"/>
    </location>
</feature>
<dbReference type="PANTHER" id="PTHR30055">
    <property type="entry name" value="HTH-TYPE TRANSCRIPTIONAL REGULATOR RUTR"/>
    <property type="match status" value="1"/>
</dbReference>
<dbReference type="EMBL" id="BMYO01000003">
    <property type="protein sequence ID" value="GHD60477.1"/>
    <property type="molecule type" value="Genomic_DNA"/>
</dbReference>
<proteinExistence type="predicted"/>
<keyword evidence="5" id="KW-1185">Reference proteome</keyword>
<accession>A0ABQ3GXW1</accession>
<dbReference type="PRINTS" id="PR00455">
    <property type="entry name" value="HTHTETR"/>
</dbReference>
<evidence type="ECO:0000256" key="1">
    <source>
        <dbReference type="ARBA" id="ARBA00023125"/>
    </source>
</evidence>
<dbReference type="Proteomes" id="UP000604737">
    <property type="component" value="Unassembled WGS sequence"/>
</dbReference>
<dbReference type="SUPFAM" id="SSF46689">
    <property type="entry name" value="Homeodomain-like"/>
    <property type="match status" value="1"/>
</dbReference>
<reference evidence="5" key="1">
    <citation type="journal article" date="2019" name="Int. J. Syst. Evol. Microbiol.">
        <title>The Global Catalogue of Microorganisms (GCM) 10K type strain sequencing project: providing services to taxonomists for standard genome sequencing and annotation.</title>
        <authorList>
            <consortium name="The Broad Institute Genomics Platform"/>
            <consortium name="The Broad Institute Genome Sequencing Center for Infectious Disease"/>
            <person name="Wu L."/>
            <person name="Ma J."/>
        </authorList>
    </citation>
    <scope>NUCLEOTIDE SEQUENCE [LARGE SCALE GENOMIC DNA]</scope>
    <source>
        <strain evidence="5">KCTC 23701</strain>
    </source>
</reference>
<evidence type="ECO:0000313" key="4">
    <source>
        <dbReference type="EMBL" id="GHD60477.1"/>
    </source>
</evidence>
<dbReference type="InterPro" id="IPR050109">
    <property type="entry name" value="HTH-type_TetR-like_transc_reg"/>
</dbReference>
<dbReference type="InterPro" id="IPR009057">
    <property type="entry name" value="Homeodomain-like_sf"/>
</dbReference>
<sequence>MSEQEVQASGCRQRIVAAALEVFRECGYRASVDRVAQRAGVARQTIYNHFVSKPALFSAVLQEGCAEHRARLVAGEGGLAQRLLHFAVGLQANLLTPASINLHRLLTHEAARFPELAAQVYVNGIQATSEQLAGLLTKAMRDGELRDDDPQLAADLFLDIVVSHDRQRLLFCMPLADADQQLQLLRRRINIFLRAYRPDPP</sequence>
<evidence type="ECO:0000256" key="2">
    <source>
        <dbReference type="PROSITE-ProRule" id="PRU00335"/>
    </source>
</evidence>
<dbReference type="InterPro" id="IPR036271">
    <property type="entry name" value="Tet_transcr_reg_TetR-rel_C_sf"/>
</dbReference>
<dbReference type="Pfam" id="PF14246">
    <property type="entry name" value="TetR_C_7"/>
    <property type="match status" value="1"/>
</dbReference>
<dbReference type="Gene3D" id="1.10.357.10">
    <property type="entry name" value="Tetracycline Repressor, domain 2"/>
    <property type="match status" value="1"/>
</dbReference>
<dbReference type="InterPro" id="IPR039536">
    <property type="entry name" value="TetR_C_Proteobacteria"/>
</dbReference>
<feature type="domain" description="HTH tetR-type" evidence="3">
    <location>
        <begin position="9"/>
        <end position="68"/>
    </location>
</feature>
<dbReference type="PROSITE" id="PS50977">
    <property type="entry name" value="HTH_TETR_2"/>
    <property type="match status" value="1"/>
</dbReference>
<dbReference type="PANTHER" id="PTHR30055:SF146">
    <property type="entry name" value="HTH-TYPE TRANSCRIPTIONAL DUAL REGULATOR CECR"/>
    <property type="match status" value="1"/>
</dbReference>
<keyword evidence="1 2" id="KW-0238">DNA-binding</keyword>
<organism evidence="4 5">
    <name type="scientific">Jeongeupia chitinilytica</name>
    <dbReference type="NCBI Taxonomy" id="1041641"/>
    <lineage>
        <taxon>Bacteria</taxon>
        <taxon>Pseudomonadati</taxon>
        <taxon>Pseudomonadota</taxon>
        <taxon>Betaproteobacteria</taxon>
        <taxon>Neisseriales</taxon>
        <taxon>Chitinibacteraceae</taxon>
        <taxon>Jeongeupia</taxon>
    </lineage>
</organism>
<comment type="caution">
    <text evidence="4">The sequence shown here is derived from an EMBL/GenBank/DDBJ whole genome shotgun (WGS) entry which is preliminary data.</text>
</comment>
<dbReference type="Pfam" id="PF00440">
    <property type="entry name" value="TetR_N"/>
    <property type="match status" value="1"/>
</dbReference>
<gene>
    <name evidence="4" type="ORF">GCM10007350_13570</name>
</gene>